<keyword evidence="13" id="KW-0411">Iron-sulfur</keyword>
<evidence type="ECO:0000313" key="18">
    <source>
        <dbReference type="EMBL" id="MCG7320495.1"/>
    </source>
</evidence>
<dbReference type="PANTHER" id="PTHR24421:SF62">
    <property type="entry name" value="SENSORY TRANSDUCTION HISTIDINE KINASE"/>
    <property type="match status" value="1"/>
</dbReference>
<dbReference type="EC" id="2.7.13.3" evidence="4"/>
<comment type="catalytic activity">
    <reaction evidence="1">
        <text>ATP + protein L-histidine = ADP + protein N-phospho-L-histidine.</text>
        <dbReference type="EC" id="2.7.13.3"/>
    </reaction>
</comment>
<feature type="transmembrane region" description="Helical" evidence="16">
    <location>
        <begin position="113"/>
        <end position="144"/>
    </location>
</feature>
<evidence type="ECO:0000256" key="10">
    <source>
        <dbReference type="ARBA" id="ARBA00022777"/>
    </source>
</evidence>
<keyword evidence="16" id="KW-0812">Transmembrane</keyword>
<proteinExistence type="predicted"/>
<keyword evidence="16" id="KW-0472">Membrane</keyword>
<reference evidence="18 19" key="1">
    <citation type="submission" date="2022-02" db="EMBL/GenBank/DDBJ databases">
        <title>Uncovering new skin microbiome diversity through culturing and metagenomics.</title>
        <authorList>
            <person name="Conlan S."/>
            <person name="Deming C."/>
            <person name="Nisc Comparative Sequencing Program N."/>
            <person name="Segre J.A."/>
        </authorList>
    </citation>
    <scope>NUCLEOTIDE SEQUENCE [LARGE SCALE GENOMIC DNA]</scope>
    <source>
        <strain evidence="18 19">ACRQZ</strain>
    </source>
</reference>
<keyword evidence="11" id="KW-0408">Iron</keyword>
<keyword evidence="9" id="KW-0479">Metal-binding</keyword>
<comment type="function">
    <text evidence="14">Member of the two-component regulatory system NreB/NreC involved in the control of dissimilatory nitrate/nitrite reduction in response to oxygen. NreB functions as a direct oxygen sensor histidine kinase which is autophosphorylated, in the absence of oxygen, probably at the conserved histidine residue, and transfers its phosphate group probably to a conserved aspartate residue of NreC. NreB/NreC activates the expression of the nitrate (narGHJI) and nitrite (nir) reductase operons, as well as the putative nitrate transporter gene narT.</text>
</comment>
<dbReference type="Pfam" id="PF02518">
    <property type="entry name" value="HATPase_c"/>
    <property type="match status" value="1"/>
</dbReference>
<keyword evidence="12" id="KW-0902">Two-component regulatory system</keyword>
<comment type="caution">
    <text evidence="18">The sequence shown here is derived from an EMBL/GenBank/DDBJ whole genome shotgun (WGS) entry which is preliminary data.</text>
</comment>
<dbReference type="PRINTS" id="PR00344">
    <property type="entry name" value="BCTRLSENSOR"/>
</dbReference>
<keyword evidence="19" id="KW-1185">Reference proteome</keyword>
<dbReference type="InterPro" id="IPR003594">
    <property type="entry name" value="HATPase_dom"/>
</dbReference>
<evidence type="ECO:0000256" key="15">
    <source>
        <dbReference type="ARBA" id="ARBA00030800"/>
    </source>
</evidence>
<evidence type="ECO:0000256" key="5">
    <source>
        <dbReference type="ARBA" id="ARBA00017322"/>
    </source>
</evidence>
<evidence type="ECO:0000256" key="14">
    <source>
        <dbReference type="ARBA" id="ARBA00024827"/>
    </source>
</evidence>
<dbReference type="SMART" id="SM00387">
    <property type="entry name" value="HATPase_c"/>
    <property type="match status" value="1"/>
</dbReference>
<organism evidence="18 19">
    <name type="scientific">Arsenicicoccus bolidensis</name>
    <dbReference type="NCBI Taxonomy" id="229480"/>
    <lineage>
        <taxon>Bacteria</taxon>
        <taxon>Bacillati</taxon>
        <taxon>Actinomycetota</taxon>
        <taxon>Actinomycetes</taxon>
        <taxon>Micrococcales</taxon>
        <taxon>Intrasporangiaceae</taxon>
        <taxon>Arsenicicoccus</taxon>
    </lineage>
</organism>
<protein>
    <recommendedName>
        <fullName evidence="5">Oxygen sensor histidine kinase NreB</fullName>
        <ecNumber evidence="4">2.7.13.3</ecNumber>
    </recommendedName>
    <alternativeName>
        <fullName evidence="15">Nitrogen regulation protein B</fullName>
    </alternativeName>
</protein>
<dbReference type="EMBL" id="JAKRCV010000002">
    <property type="protein sequence ID" value="MCG7320495.1"/>
    <property type="molecule type" value="Genomic_DNA"/>
</dbReference>
<dbReference type="InterPro" id="IPR011712">
    <property type="entry name" value="Sig_transdc_His_kin_sub3_dim/P"/>
</dbReference>
<evidence type="ECO:0000256" key="9">
    <source>
        <dbReference type="ARBA" id="ARBA00022723"/>
    </source>
</evidence>
<keyword evidence="6" id="KW-0004">4Fe-4S</keyword>
<evidence type="ECO:0000313" key="19">
    <source>
        <dbReference type="Proteomes" id="UP001521931"/>
    </source>
</evidence>
<evidence type="ECO:0000256" key="12">
    <source>
        <dbReference type="ARBA" id="ARBA00023012"/>
    </source>
</evidence>
<dbReference type="InterPro" id="IPR017205">
    <property type="entry name" value="Sig_transdc_His_kinase_ChrS"/>
</dbReference>
<dbReference type="PROSITE" id="PS50109">
    <property type="entry name" value="HIS_KIN"/>
    <property type="match status" value="1"/>
</dbReference>
<keyword evidence="10 18" id="KW-0418">Kinase</keyword>
<dbReference type="PIRSF" id="PIRSF037434">
    <property type="entry name" value="STHK_ChrS"/>
    <property type="match status" value="1"/>
</dbReference>
<evidence type="ECO:0000256" key="11">
    <source>
        <dbReference type="ARBA" id="ARBA00023004"/>
    </source>
</evidence>
<evidence type="ECO:0000256" key="1">
    <source>
        <dbReference type="ARBA" id="ARBA00000085"/>
    </source>
</evidence>
<dbReference type="InterPro" id="IPR004358">
    <property type="entry name" value="Sig_transdc_His_kin-like_C"/>
</dbReference>
<feature type="transmembrane region" description="Helical" evidence="16">
    <location>
        <begin position="156"/>
        <end position="177"/>
    </location>
</feature>
<sequence>MTSDPHPPTVRRLQGALHGLVVVLLAVAAVRGLVLGSSPALVTLASVVLLGWYAVGAGLARRPAPAPASPPASPPAAEGERGRPRSSALAWMGVLVALWAVVVLVVSPEFSWLAFPFILIGVLVLPPLVAHPLAALMTAVVVVAQLRGAGPESLRAGMVLGPVLGALVAIGTGAAYLRVLRESEDRRRLVEQLVAAQDDLVAVHDELAATQREAGVATERTRIARDIHDTLAQGLSSIVLLSRAAAADPASREPLLAQIEATAVDNLEEARRVVAALTPSALEQAPLPAAIGRLLERLGAQSGIRTTLHVDGDARTIPTTVEVALLRVAQSALANVRLHSGASRVVVTISYADTSVSLDVLDDGRGFDESRLASAPLGGTGFGLRAMRSRLTELGGRLDVETAPGDGTAIAATVPLSTPQGQEQP</sequence>
<dbReference type="Gene3D" id="1.20.5.1930">
    <property type="match status" value="1"/>
</dbReference>
<evidence type="ECO:0000256" key="2">
    <source>
        <dbReference type="ARBA" id="ARBA00001966"/>
    </source>
</evidence>
<evidence type="ECO:0000256" key="3">
    <source>
        <dbReference type="ARBA" id="ARBA00004496"/>
    </source>
</evidence>
<comment type="cofactor">
    <cofactor evidence="2">
        <name>[4Fe-4S] cluster</name>
        <dbReference type="ChEBI" id="CHEBI:49883"/>
    </cofactor>
</comment>
<dbReference type="PANTHER" id="PTHR24421">
    <property type="entry name" value="NITRATE/NITRITE SENSOR PROTEIN NARX-RELATED"/>
    <property type="match status" value="1"/>
</dbReference>
<dbReference type="InterPro" id="IPR036890">
    <property type="entry name" value="HATPase_C_sf"/>
</dbReference>
<dbReference type="Pfam" id="PF07730">
    <property type="entry name" value="HisKA_3"/>
    <property type="match status" value="1"/>
</dbReference>
<dbReference type="RefSeq" id="WP_239261507.1">
    <property type="nucleotide sequence ID" value="NZ_JAKRCV010000002.1"/>
</dbReference>
<feature type="transmembrane region" description="Helical" evidence="16">
    <location>
        <begin position="16"/>
        <end position="34"/>
    </location>
</feature>
<evidence type="ECO:0000256" key="13">
    <source>
        <dbReference type="ARBA" id="ARBA00023014"/>
    </source>
</evidence>
<feature type="transmembrane region" description="Helical" evidence="16">
    <location>
        <begin position="40"/>
        <end position="60"/>
    </location>
</feature>
<keyword evidence="16" id="KW-1133">Transmembrane helix</keyword>
<dbReference type="Gene3D" id="3.30.565.10">
    <property type="entry name" value="Histidine kinase-like ATPase, C-terminal domain"/>
    <property type="match status" value="1"/>
</dbReference>
<comment type="subcellular location">
    <subcellularLocation>
        <location evidence="3">Cytoplasm</location>
    </subcellularLocation>
</comment>
<keyword evidence="8" id="KW-0808">Transferase</keyword>
<feature type="transmembrane region" description="Helical" evidence="16">
    <location>
        <begin position="88"/>
        <end position="107"/>
    </location>
</feature>
<evidence type="ECO:0000256" key="6">
    <source>
        <dbReference type="ARBA" id="ARBA00022485"/>
    </source>
</evidence>
<feature type="domain" description="Histidine kinase" evidence="17">
    <location>
        <begin position="222"/>
        <end position="418"/>
    </location>
</feature>
<dbReference type="CDD" id="cd16917">
    <property type="entry name" value="HATPase_UhpB-NarQ-NarX-like"/>
    <property type="match status" value="1"/>
</dbReference>
<evidence type="ECO:0000256" key="7">
    <source>
        <dbReference type="ARBA" id="ARBA00022490"/>
    </source>
</evidence>
<evidence type="ECO:0000256" key="16">
    <source>
        <dbReference type="SAM" id="Phobius"/>
    </source>
</evidence>
<evidence type="ECO:0000259" key="17">
    <source>
        <dbReference type="PROSITE" id="PS50109"/>
    </source>
</evidence>
<dbReference type="InterPro" id="IPR005467">
    <property type="entry name" value="His_kinase_dom"/>
</dbReference>
<dbReference type="Proteomes" id="UP001521931">
    <property type="component" value="Unassembled WGS sequence"/>
</dbReference>
<evidence type="ECO:0000256" key="8">
    <source>
        <dbReference type="ARBA" id="ARBA00022679"/>
    </source>
</evidence>
<gene>
    <name evidence="18" type="ORF">MHL29_01105</name>
</gene>
<accession>A0ABS9PZY4</accession>
<keyword evidence="7" id="KW-0963">Cytoplasm</keyword>
<dbReference type="SUPFAM" id="SSF55874">
    <property type="entry name" value="ATPase domain of HSP90 chaperone/DNA topoisomerase II/histidine kinase"/>
    <property type="match status" value="1"/>
</dbReference>
<dbReference type="GO" id="GO:0016301">
    <property type="term" value="F:kinase activity"/>
    <property type="evidence" value="ECO:0007669"/>
    <property type="project" value="UniProtKB-KW"/>
</dbReference>
<evidence type="ECO:0000256" key="4">
    <source>
        <dbReference type="ARBA" id="ARBA00012438"/>
    </source>
</evidence>
<dbReference type="InterPro" id="IPR050482">
    <property type="entry name" value="Sensor_HK_TwoCompSys"/>
</dbReference>
<name>A0ABS9PZY4_9MICO</name>